<keyword evidence="8" id="KW-0812">Transmembrane</keyword>
<evidence type="ECO:0000256" key="5">
    <source>
        <dbReference type="ARBA" id="ARBA00022737"/>
    </source>
</evidence>
<dbReference type="Gene3D" id="3.40.50.410">
    <property type="entry name" value="von Willebrand factor, type A domain"/>
    <property type="match status" value="2"/>
</dbReference>
<dbReference type="PRINTS" id="PR00453">
    <property type="entry name" value="VWFADOMAIN"/>
</dbReference>
<dbReference type="Pfam" id="PF00092">
    <property type="entry name" value="VWA"/>
    <property type="match status" value="2"/>
</dbReference>
<evidence type="ECO:0000256" key="2">
    <source>
        <dbReference type="ARBA" id="ARBA00022525"/>
    </source>
</evidence>
<dbReference type="AlphaFoldDB" id="A0AAR2KVT2"/>
<reference evidence="10 11" key="1">
    <citation type="submission" date="2020-10" db="EMBL/GenBank/DDBJ databases">
        <title>Pygocentrus nattereri (red-bellied piranha) genome, fPygNat1, primary haplotype.</title>
        <authorList>
            <person name="Myers G."/>
            <person name="Meyer A."/>
            <person name="Karagic N."/>
            <person name="Pippel M."/>
            <person name="Winkler S."/>
            <person name="Tracey A."/>
            <person name="Wood J."/>
            <person name="Formenti G."/>
            <person name="Howe K."/>
            <person name="Fedrigo O."/>
            <person name="Jarvis E.D."/>
        </authorList>
    </citation>
    <scope>NUCLEOTIDE SEQUENCE [LARGE SCALE GENOMIC DNA]</scope>
</reference>
<dbReference type="SUPFAM" id="SSF53300">
    <property type="entry name" value="vWA-like"/>
    <property type="match status" value="2"/>
</dbReference>
<dbReference type="GeneTree" id="ENSGT00940000156462"/>
<keyword evidence="7" id="KW-0176">Collagen</keyword>
<feature type="domain" description="VWFA" evidence="9">
    <location>
        <begin position="205"/>
        <end position="381"/>
    </location>
</feature>
<dbReference type="GO" id="GO:0005581">
    <property type="term" value="C:collagen trimer"/>
    <property type="evidence" value="ECO:0007669"/>
    <property type="project" value="UniProtKB-KW"/>
</dbReference>
<keyword evidence="5" id="KW-0677">Repeat</keyword>
<evidence type="ECO:0000259" key="9">
    <source>
        <dbReference type="PROSITE" id="PS50234"/>
    </source>
</evidence>
<keyword evidence="3" id="KW-0272">Extracellular matrix</keyword>
<evidence type="ECO:0000313" key="11">
    <source>
        <dbReference type="Proteomes" id="UP001501920"/>
    </source>
</evidence>
<dbReference type="FunFam" id="3.40.50.410:FF:000003">
    <property type="entry name" value="Collagen type VI alpha 3 chain"/>
    <property type="match status" value="2"/>
</dbReference>
<accession>A0AAR2KVT2</accession>
<keyword evidence="2" id="KW-0964">Secreted</keyword>
<name>A0AAR2KVT2_PYGNA</name>
<dbReference type="PANTHER" id="PTHR24020:SF13">
    <property type="entry name" value="COLLAGEN ALPHA-3(VI) CHAIN"/>
    <property type="match status" value="1"/>
</dbReference>
<keyword evidence="4" id="KW-0732">Signal</keyword>
<dbReference type="GO" id="GO:0007155">
    <property type="term" value="P:cell adhesion"/>
    <property type="evidence" value="ECO:0007669"/>
    <property type="project" value="UniProtKB-KW"/>
</dbReference>
<evidence type="ECO:0000256" key="1">
    <source>
        <dbReference type="ARBA" id="ARBA00004498"/>
    </source>
</evidence>
<evidence type="ECO:0000256" key="7">
    <source>
        <dbReference type="ARBA" id="ARBA00023119"/>
    </source>
</evidence>
<evidence type="ECO:0000313" key="10">
    <source>
        <dbReference type="Ensembl" id="ENSPNAP00000066589.1"/>
    </source>
</evidence>
<dbReference type="SMART" id="SM00327">
    <property type="entry name" value="VWA"/>
    <property type="match status" value="2"/>
</dbReference>
<feature type="domain" description="VWFA" evidence="9">
    <location>
        <begin position="45"/>
        <end position="190"/>
    </location>
</feature>
<keyword evidence="8" id="KW-1133">Transmembrane helix</keyword>
<evidence type="ECO:0000256" key="8">
    <source>
        <dbReference type="SAM" id="Phobius"/>
    </source>
</evidence>
<dbReference type="Proteomes" id="UP001501920">
    <property type="component" value="Chromosome 6"/>
</dbReference>
<reference evidence="10" key="2">
    <citation type="submission" date="2025-08" db="UniProtKB">
        <authorList>
            <consortium name="Ensembl"/>
        </authorList>
    </citation>
    <scope>IDENTIFICATION</scope>
</reference>
<keyword evidence="8" id="KW-0472">Membrane</keyword>
<keyword evidence="6" id="KW-0130">Cell adhesion</keyword>
<dbReference type="Ensembl" id="ENSPNAT00000048581.1">
    <property type="protein sequence ID" value="ENSPNAP00000066589.1"/>
    <property type="gene ID" value="ENSPNAG00000003945.2"/>
</dbReference>
<evidence type="ECO:0000256" key="6">
    <source>
        <dbReference type="ARBA" id="ARBA00022889"/>
    </source>
</evidence>
<comment type="subcellular location">
    <subcellularLocation>
        <location evidence="1">Secreted</location>
        <location evidence="1">Extracellular space</location>
        <location evidence="1">Extracellular matrix</location>
    </subcellularLocation>
</comment>
<dbReference type="InterPro" id="IPR036465">
    <property type="entry name" value="vWFA_dom_sf"/>
</dbReference>
<reference evidence="10" key="3">
    <citation type="submission" date="2025-09" db="UniProtKB">
        <authorList>
            <consortium name="Ensembl"/>
        </authorList>
    </citation>
    <scope>IDENTIFICATION</scope>
</reference>
<dbReference type="GO" id="GO:0005615">
    <property type="term" value="C:extracellular space"/>
    <property type="evidence" value="ECO:0007669"/>
    <property type="project" value="TreeGrafter"/>
</dbReference>
<sequence>MALRLSFWNVSVSIAVSYLCHFFILSYFEKISNQRKLETGNNQRDIVFLFDGSDDSRNALPAIREFIRRMVEAVDIDRNHVRIAVVQYSEDVLVHFVFDTHKTQKDMISAIRNLRPKGGRALNTGAALQYIRSKIFTAASGSRHKNGVPQLLIVMTGRESGDDVAAPAEDLKAFGVLSIAIGMKNAVQKDIVICIPVELDAAQRDVVILLDGSDNTRDGFPLMCLFVQRMVDKLNIGDSRDRVSVVQYSTQAQVHFLLNTHFLKQDVFNSIKSLQHQGGSHLNIGAALDFIKNHVFITSSGSRYLEGVPQILILVTGGRSQDDVRGPAAALKQEKIVPFCVGTQTADIVQLQMISHTPSHTFTVPQFDGLQNIDLLFLENLLLIGALHHVISSETFAFFLYSRFWEKRCCAFN</sequence>
<dbReference type="InterPro" id="IPR050525">
    <property type="entry name" value="ECM_Assembly_Org"/>
</dbReference>
<evidence type="ECO:0000256" key="4">
    <source>
        <dbReference type="ARBA" id="ARBA00022729"/>
    </source>
</evidence>
<dbReference type="PROSITE" id="PS50234">
    <property type="entry name" value="VWFA"/>
    <property type="match status" value="2"/>
</dbReference>
<dbReference type="PANTHER" id="PTHR24020">
    <property type="entry name" value="COLLAGEN ALPHA"/>
    <property type="match status" value="1"/>
</dbReference>
<proteinExistence type="predicted"/>
<dbReference type="InterPro" id="IPR002035">
    <property type="entry name" value="VWF_A"/>
</dbReference>
<organism evidence="10 11">
    <name type="scientific">Pygocentrus nattereri</name>
    <name type="common">Red-bellied piranha</name>
    <dbReference type="NCBI Taxonomy" id="42514"/>
    <lineage>
        <taxon>Eukaryota</taxon>
        <taxon>Metazoa</taxon>
        <taxon>Chordata</taxon>
        <taxon>Craniata</taxon>
        <taxon>Vertebrata</taxon>
        <taxon>Euteleostomi</taxon>
        <taxon>Actinopterygii</taxon>
        <taxon>Neopterygii</taxon>
        <taxon>Teleostei</taxon>
        <taxon>Ostariophysi</taxon>
        <taxon>Characiformes</taxon>
        <taxon>Characoidei</taxon>
        <taxon>Pygocentrus</taxon>
    </lineage>
</organism>
<gene>
    <name evidence="10" type="primary">COL6A3</name>
</gene>
<evidence type="ECO:0000256" key="3">
    <source>
        <dbReference type="ARBA" id="ARBA00022530"/>
    </source>
</evidence>
<feature type="transmembrane region" description="Helical" evidence="8">
    <location>
        <begin position="6"/>
        <end position="28"/>
    </location>
</feature>
<protein>
    <recommendedName>
        <fullName evidence="9">VWFA domain-containing protein</fullName>
    </recommendedName>
</protein>
<keyword evidence="11" id="KW-1185">Reference proteome</keyword>